<feature type="region of interest" description="Disordered" evidence="1">
    <location>
        <begin position="82"/>
        <end position="102"/>
    </location>
</feature>
<name>A0AAP0S2N5_LIQFO</name>
<protein>
    <submittedName>
        <fullName evidence="2">Uncharacterized protein</fullName>
    </submittedName>
</protein>
<organism evidence="2 3">
    <name type="scientific">Liquidambar formosana</name>
    <name type="common">Formosan gum</name>
    <dbReference type="NCBI Taxonomy" id="63359"/>
    <lineage>
        <taxon>Eukaryota</taxon>
        <taxon>Viridiplantae</taxon>
        <taxon>Streptophyta</taxon>
        <taxon>Embryophyta</taxon>
        <taxon>Tracheophyta</taxon>
        <taxon>Spermatophyta</taxon>
        <taxon>Magnoliopsida</taxon>
        <taxon>eudicotyledons</taxon>
        <taxon>Gunneridae</taxon>
        <taxon>Pentapetalae</taxon>
        <taxon>Saxifragales</taxon>
        <taxon>Altingiaceae</taxon>
        <taxon>Liquidambar</taxon>
    </lineage>
</organism>
<keyword evidence="3" id="KW-1185">Reference proteome</keyword>
<dbReference type="AlphaFoldDB" id="A0AAP0S2N5"/>
<dbReference type="EMBL" id="JBBPBK010000005">
    <property type="protein sequence ID" value="KAK9286009.1"/>
    <property type="molecule type" value="Genomic_DNA"/>
</dbReference>
<gene>
    <name evidence="2" type="ORF">L1049_025212</name>
</gene>
<evidence type="ECO:0000313" key="2">
    <source>
        <dbReference type="EMBL" id="KAK9286009.1"/>
    </source>
</evidence>
<sequence length="102" mass="11193">MGGLFGPGIDIPWDSGNVWSTIGFVFVQFARPSENKGLVRREEAAVFLSAASPVTEEPKPLKMALRAAAAVEEVVDVGGLREEEEAEWSKTARRSQRHELQP</sequence>
<accession>A0AAP0S2N5</accession>
<proteinExistence type="predicted"/>
<evidence type="ECO:0000313" key="3">
    <source>
        <dbReference type="Proteomes" id="UP001415857"/>
    </source>
</evidence>
<dbReference type="Proteomes" id="UP001415857">
    <property type="component" value="Unassembled WGS sequence"/>
</dbReference>
<comment type="caution">
    <text evidence="2">The sequence shown here is derived from an EMBL/GenBank/DDBJ whole genome shotgun (WGS) entry which is preliminary data.</text>
</comment>
<evidence type="ECO:0000256" key="1">
    <source>
        <dbReference type="SAM" id="MobiDB-lite"/>
    </source>
</evidence>
<reference evidence="2 3" key="1">
    <citation type="journal article" date="2024" name="Plant J.">
        <title>Genome sequences and population genomics reveal climatic adaptation and genomic divergence between two closely related sweetgum species.</title>
        <authorList>
            <person name="Xu W.Q."/>
            <person name="Ren C.Q."/>
            <person name="Zhang X.Y."/>
            <person name="Comes H.P."/>
            <person name="Liu X.H."/>
            <person name="Li Y.G."/>
            <person name="Kettle C.J."/>
            <person name="Jalonen R."/>
            <person name="Gaisberger H."/>
            <person name="Ma Y.Z."/>
            <person name="Qiu Y.X."/>
        </authorList>
    </citation>
    <scope>NUCLEOTIDE SEQUENCE [LARGE SCALE GENOMIC DNA]</scope>
    <source>
        <strain evidence="2">Hangzhou</strain>
    </source>
</reference>